<dbReference type="RefSeq" id="WP_145359781.1">
    <property type="nucleotide sequence ID" value="NZ_CP036265.1"/>
</dbReference>
<dbReference type="Gene3D" id="3.40.50.1110">
    <property type="entry name" value="SGNH hydrolase"/>
    <property type="match status" value="1"/>
</dbReference>
<reference evidence="3 4" key="1">
    <citation type="submission" date="2019-02" db="EMBL/GenBank/DDBJ databases">
        <title>Deep-cultivation of Planctomycetes and their phenomic and genomic characterization uncovers novel biology.</title>
        <authorList>
            <person name="Wiegand S."/>
            <person name="Jogler M."/>
            <person name="Boedeker C."/>
            <person name="Pinto D."/>
            <person name="Vollmers J."/>
            <person name="Rivas-Marin E."/>
            <person name="Kohn T."/>
            <person name="Peeters S.H."/>
            <person name="Heuer A."/>
            <person name="Rast P."/>
            <person name="Oberbeckmann S."/>
            <person name="Bunk B."/>
            <person name="Jeske O."/>
            <person name="Meyerdierks A."/>
            <person name="Storesund J.E."/>
            <person name="Kallscheuer N."/>
            <person name="Luecker S."/>
            <person name="Lage O.M."/>
            <person name="Pohl T."/>
            <person name="Merkel B.J."/>
            <person name="Hornburger P."/>
            <person name="Mueller R.-W."/>
            <person name="Bruemmer F."/>
            <person name="Labrenz M."/>
            <person name="Spormann A.M."/>
            <person name="Op den Camp H."/>
            <person name="Overmann J."/>
            <person name="Amann R."/>
            <person name="Jetten M.S.M."/>
            <person name="Mascher T."/>
            <person name="Medema M.H."/>
            <person name="Devos D.P."/>
            <person name="Kaster A.-K."/>
            <person name="Ovreas L."/>
            <person name="Rohde M."/>
            <person name="Galperin M.Y."/>
            <person name="Jogler C."/>
        </authorList>
    </citation>
    <scope>NUCLEOTIDE SEQUENCE [LARGE SCALE GENOMIC DNA]</scope>
    <source>
        <strain evidence="3 4">CA12</strain>
    </source>
</reference>
<dbReference type="EC" id="3.1.1.1" evidence="3"/>
<keyword evidence="1" id="KW-1133">Transmembrane helix</keyword>
<gene>
    <name evidence="3" type="primary">tesA</name>
    <name evidence="3" type="ORF">CA12_29660</name>
</gene>
<dbReference type="GO" id="GO:0106435">
    <property type="term" value="F:carboxylesterase activity"/>
    <property type="evidence" value="ECO:0007669"/>
    <property type="project" value="UniProtKB-EC"/>
</dbReference>
<feature type="transmembrane region" description="Helical" evidence="1">
    <location>
        <begin position="100"/>
        <end position="119"/>
    </location>
</feature>
<keyword evidence="4" id="KW-1185">Reference proteome</keyword>
<dbReference type="InterPro" id="IPR051532">
    <property type="entry name" value="Ester_Hydrolysis_Enzymes"/>
</dbReference>
<proteinExistence type="predicted"/>
<dbReference type="InterPro" id="IPR036514">
    <property type="entry name" value="SGNH_hydro_sf"/>
</dbReference>
<dbReference type="KEGG" id="acaf:CA12_29660"/>
<dbReference type="GO" id="GO:0004622">
    <property type="term" value="F:phosphatidylcholine lysophospholipase activity"/>
    <property type="evidence" value="ECO:0007669"/>
    <property type="project" value="TreeGrafter"/>
</dbReference>
<feature type="transmembrane region" description="Helical" evidence="1">
    <location>
        <begin position="20"/>
        <end position="40"/>
    </location>
</feature>
<name>A0A517PBV3_9PLAN</name>
<dbReference type="OrthoDB" id="272324at2"/>
<dbReference type="PROSITE" id="PS51257">
    <property type="entry name" value="PROKAR_LIPOPROTEIN"/>
    <property type="match status" value="1"/>
</dbReference>
<keyword evidence="1" id="KW-0472">Membrane</keyword>
<evidence type="ECO:0000313" key="3">
    <source>
        <dbReference type="EMBL" id="QDT16858.1"/>
    </source>
</evidence>
<dbReference type="PANTHER" id="PTHR30383:SF5">
    <property type="entry name" value="SGNH HYDROLASE-TYPE ESTERASE DOMAIN-CONTAINING PROTEIN"/>
    <property type="match status" value="1"/>
</dbReference>
<keyword evidence="1" id="KW-0812">Transmembrane</keyword>
<evidence type="ECO:0000256" key="1">
    <source>
        <dbReference type="SAM" id="Phobius"/>
    </source>
</evidence>
<dbReference type="Proteomes" id="UP000318741">
    <property type="component" value="Chromosome"/>
</dbReference>
<protein>
    <submittedName>
        <fullName evidence="3">Esterase TesA</fullName>
        <ecNumber evidence="3">3.1.1.1</ecNumber>
    </submittedName>
</protein>
<dbReference type="InterPro" id="IPR013830">
    <property type="entry name" value="SGNH_hydro"/>
</dbReference>
<feature type="transmembrane region" description="Helical" evidence="1">
    <location>
        <begin position="52"/>
        <end position="71"/>
    </location>
</feature>
<accession>A0A517PBV3</accession>
<evidence type="ECO:0000259" key="2">
    <source>
        <dbReference type="Pfam" id="PF13472"/>
    </source>
</evidence>
<feature type="domain" description="SGNH hydrolase-type esterase" evidence="2">
    <location>
        <begin position="140"/>
        <end position="293"/>
    </location>
</feature>
<sequence>MTGNRLLDAIAGHFAGGGAFFTACGLLLAAVGLRLAAGLATGGPEGRTADRLSHVGVLVALVGTVVLIFSACPLPRWWYGFVFCVAAWWAFASRPTWSRGWRFGSAATLAALLLWGAGWELTWRLPPTIPPAAERELVIVGDSLTAGVGGDGPHWPERLSRTRDLPVAVRAVPGATVADPLAGLGWEVPETGGVLLLELGGNDMLGGTNVGAFRSDLRTLLERLERRTAERGGTVVAVGLPLPPFHGAYGRAQRTACQQAHVPLIPRHLLANVLFGPNATTDGLHLSPAGHEAMAEAMWNAVGDALPQASEGASAPRVLEPGDDTGG</sequence>
<dbReference type="EMBL" id="CP036265">
    <property type="protein sequence ID" value="QDT16858.1"/>
    <property type="molecule type" value="Genomic_DNA"/>
</dbReference>
<keyword evidence="3" id="KW-0378">Hydrolase</keyword>
<dbReference type="Pfam" id="PF13472">
    <property type="entry name" value="Lipase_GDSL_2"/>
    <property type="match status" value="1"/>
</dbReference>
<evidence type="ECO:0000313" key="4">
    <source>
        <dbReference type="Proteomes" id="UP000318741"/>
    </source>
</evidence>
<organism evidence="3 4">
    <name type="scientific">Alienimonas californiensis</name>
    <dbReference type="NCBI Taxonomy" id="2527989"/>
    <lineage>
        <taxon>Bacteria</taxon>
        <taxon>Pseudomonadati</taxon>
        <taxon>Planctomycetota</taxon>
        <taxon>Planctomycetia</taxon>
        <taxon>Planctomycetales</taxon>
        <taxon>Planctomycetaceae</taxon>
        <taxon>Alienimonas</taxon>
    </lineage>
</organism>
<feature type="transmembrane region" description="Helical" evidence="1">
    <location>
        <begin position="77"/>
        <end position="93"/>
    </location>
</feature>
<dbReference type="AlphaFoldDB" id="A0A517PBV3"/>
<dbReference type="SUPFAM" id="SSF52266">
    <property type="entry name" value="SGNH hydrolase"/>
    <property type="match status" value="1"/>
</dbReference>
<dbReference type="PANTHER" id="PTHR30383">
    <property type="entry name" value="THIOESTERASE 1/PROTEASE 1/LYSOPHOSPHOLIPASE L1"/>
    <property type="match status" value="1"/>
</dbReference>